<dbReference type="EMBL" id="JAHVAH010000001">
    <property type="protein sequence ID" value="MBW0144812.1"/>
    <property type="molecule type" value="Genomic_DNA"/>
</dbReference>
<evidence type="ECO:0000313" key="2">
    <source>
        <dbReference type="Proteomes" id="UP000698028"/>
    </source>
</evidence>
<name>A0ABS6V5G3_9SPHN</name>
<dbReference type="Proteomes" id="UP000698028">
    <property type="component" value="Unassembled WGS sequence"/>
</dbReference>
<keyword evidence="2" id="KW-1185">Reference proteome</keyword>
<protein>
    <recommendedName>
        <fullName evidence="3">Heparin-sulfate lyase N-terminal domain-containing protein</fullName>
    </recommendedName>
</protein>
<accession>A0ABS6V5G3</accession>
<evidence type="ECO:0008006" key="3">
    <source>
        <dbReference type="Google" id="ProtNLM"/>
    </source>
</evidence>
<dbReference type="RefSeq" id="WP_218632772.1">
    <property type="nucleotide sequence ID" value="NZ_JAHVAH010000001.1"/>
</dbReference>
<evidence type="ECO:0000313" key="1">
    <source>
        <dbReference type="EMBL" id="MBW0144812.1"/>
    </source>
</evidence>
<gene>
    <name evidence="1" type="ORF">KTQ36_05820</name>
</gene>
<sequence>MFEFRDRVLEVLRDMEDWRPESEKGFDRNNWSNGYLPGCWGLMGGDVETFRERGTAYIDKLPSVTHWVRRSTNHGAVIYATYLVGAKALGEDLSHLDTLREIVRRAIGEQLYAEGINYLNFILSELLPLTVALWENEQDWRTFIAETFPGLDMAKRTLMLAAGLEGSVRFMWGDMSDLRVFQNGLRFADSLSDEGALIETLANQFKLPDYRLEPLVGHLPSGGSRPVPETVHFPNEFVVDKRGDTALWILGSKRQMTHNRAHDMASFLFENPRLFVGKRFGREAYKHNGILLSDAPGFPNCPGPDPFDRRVVDGRVERIGDGHWRAIAPRSYAGCPTRVELHVRDLHLVEDYLVVIDQVVVKGDGVPFVQFFTHELTALYDARHYEDRTICTMEKGRRAWLSAVAIGAEGVIKLKNGIRFRGRTFPTPPDRLELLRPRETEANRPQTLAET</sequence>
<reference evidence="1 2" key="1">
    <citation type="submission" date="2021-07" db="EMBL/GenBank/DDBJ databases">
        <title>The draft genome sequence of Sphingomicrobium sp. B8.</title>
        <authorList>
            <person name="Mu L."/>
        </authorList>
    </citation>
    <scope>NUCLEOTIDE SEQUENCE [LARGE SCALE GENOMIC DNA]</scope>
    <source>
        <strain evidence="1 2">B8</strain>
    </source>
</reference>
<comment type="caution">
    <text evidence="1">The sequence shown here is derived from an EMBL/GenBank/DDBJ whole genome shotgun (WGS) entry which is preliminary data.</text>
</comment>
<proteinExistence type="predicted"/>
<organism evidence="1 2">
    <name type="scientific">Sphingomicrobium clamense</name>
    <dbReference type="NCBI Taxonomy" id="2851013"/>
    <lineage>
        <taxon>Bacteria</taxon>
        <taxon>Pseudomonadati</taxon>
        <taxon>Pseudomonadota</taxon>
        <taxon>Alphaproteobacteria</taxon>
        <taxon>Sphingomonadales</taxon>
        <taxon>Sphingomonadaceae</taxon>
        <taxon>Sphingomicrobium</taxon>
    </lineage>
</organism>